<name>I7L4Z0_9LACO</name>
<sequence length="106" mass="12341">MTRIINMKQVLQSMQLINEENLVIKISGDEIIEENNGIWKLTKQNNKIWVGKSNAQPDYAASLTNWTKVLLGYLTLKQAVELNFVKQYHKVPNDFVKGEVSFYDYF</sequence>
<dbReference type="EMBL" id="CAKE01000001">
    <property type="protein sequence ID" value="CCI81072.1"/>
    <property type="molecule type" value="Genomic_DNA"/>
</dbReference>
<dbReference type="eggNOG" id="COG4552">
    <property type="taxonomic scope" value="Bacteria"/>
</dbReference>
<evidence type="ECO:0000313" key="3">
    <source>
        <dbReference type="Proteomes" id="UP000009320"/>
    </source>
</evidence>
<accession>I7L4Z0</accession>
<dbReference type="AlphaFoldDB" id="I7L4Z0"/>
<evidence type="ECO:0000313" key="2">
    <source>
        <dbReference type="EMBL" id="CCI81072.1"/>
    </source>
</evidence>
<organism evidence="2 3">
    <name type="scientific">Lactobacillus hominis DSM 23910 = CRBIP 24.179</name>
    <dbReference type="NCBI Taxonomy" id="1423758"/>
    <lineage>
        <taxon>Bacteria</taxon>
        <taxon>Bacillati</taxon>
        <taxon>Bacillota</taxon>
        <taxon>Bacilli</taxon>
        <taxon>Lactobacillales</taxon>
        <taxon>Lactobacillaceae</taxon>
        <taxon>Lactobacillus</taxon>
    </lineage>
</organism>
<reference evidence="2 3" key="1">
    <citation type="submission" date="2012-06" db="EMBL/GenBank/DDBJ databases">
        <title>Draft Genome Sequence of Lactobacillus hominis Strain CRBIP 24.179T, isolated from human intestine.</title>
        <authorList>
            <person name="Cousin S."/>
            <person name="Ma L."/>
            <person name="Bizet C."/>
            <person name="Loux V."/>
            <person name="Bouchier C."/>
            <person name="Clermont D."/>
            <person name="Creno S."/>
        </authorList>
    </citation>
    <scope>NUCLEOTIDE SEQUENCE [LARGE SCALE GENOMIC DNA]</scope>
    <source>
        <strain evidence="3">CRBIP 24.179T</strain>
    </source>
</reference>
<feature type="domain" description="Enhanced intracellular survival protein" evidence="1">
    <location>
        <begin position="10"/>
        <end position="86"/>
    </location>
</feature>
<comment type="caution">
    <text evidence="2">The sequence shown here is derived from an EMBL/GenBank/DDBJ whole genome shotgun (WGS) entry which is preliminary data.</text>
</comment>
<keyword evidence="3" id="KW-1185">Reference proteome</keyword>
<dbReference type="Gene3D" id="3.30.1050.10">
    <property type="entry name" value="SCP2 sterol-binding domain"/>
    <property type="match status" value="1"/>
</dbReference>
<protein>
    <recommendedName>
        <fullName evidence="1">Enhanced intracellular survival protein domain-containing protein</fullName>
    </recommendedName>
</protein>
<dbReference type="STRING" id="1423758.FC41_GL000166"/>
<gene>
    <name evidence="2" type="ORF">BN55_03930</name>
</gene>
<dbReference type="Pfam" id="PF13530">
    <property type="entry name" value="SCP2_2"/>
    <property type="match status" value="1"/>
</dbReference>
<dbReference type="Proteomes" id="UP000009320">
    <property type="component" value="Unassembled WGS sequence"/>
</dbReference>
<dbReference type="InterPro" id="IPR036527">
    <property type="entry name" value="SCP2_sterol-bd_dom_sf"/>
</dbReference>
<proteinExistence type="predicted"/>
<dbReference type="InterPro" id="IPR025559">
    <property type="entry name" value="Eis_dom"/>
</dbReference>
<dbReference type="SUPFAM" id="SSF55718">
    <property type="entry name" value="SCP-like"/>
    <property type="match status" value="1"/>
</dbReference>
<evidence type="ECO:0000259" key="1">
    <source>
        <dbReference type="Pfam" id="PF13530"/>
    </source>
</evidence>